<dbReference type="Proteomes" id="UP000623681">
    <property type="component" value="Unassembled WGS sequence"/>
</dbReference>
<keyword evidence="3" id="KW-0560">Oxidoreductase</keyword>
<dbReference type="GO" id="GO:0046872">
    <property type="term" value="F:metal ion binding"/>
    <property type="evidence" value="ECO:0007669"/>
    <property type="project" value="UniProtKB-KW"/>
</dbReference>
<dbReference type="InterPro" id="IPR000415">
    <property type="entry name" value="Nitroreductase-like"/>
</dbReference>
<dbReference type="PANTHER" id="PTHR43673:SF10">
    <property type="entry name" value="NADH DEHYDROGENASE_NAD(P)H NITROREDUCTASE XCC3605-RELATED"/>
    <property type="match status" value="1"/>
</dbReference>
<comment type="caution">
    <text evidence="7">The sequence shown here is derived from an EMBL/GenBank/DDBJ whole genome shotgun (WGS) entry which is preliminary data.</text>
</comment>
<proteinExistence type="inferred from homology"/>
<evidence type="ECO:0000256" key="2">
    <source>
        <dbReference type="ARBA" id="ARBA00022723"/>
    </source>
</evidence>
<dbReference type="SUPFAM" id="SSF54862">
    <property type="entry name" value="4Fe-4S ferredoxins"/>
    <property type="match status" value="1"/>
</dbReference>
<evidence type="ECO:0000256" key="3">
    <source>
        <dbReference type="ARBA" id="ARBA00023002"/>
    </source>
</evidence>
<organism evidence="7 8">
    <name type="scientific">Clostridium paridis</name>
    <dbReference type="NCBI Taxonomy" id="2803863"/>
    <lineage>
        <taxon>Bacteria</taxon>
        <taxon>Bacillati</taxon>
        <taxon>Bacillota</taxon>
        <taxon>Clostridia</taxon>
        <taxon>Eubacteriales</taxon>
        <taxon>Clostridiaceae</taxon>
        <taxon>Clostridium</taxon>
    </lineage>
</organism>
<keyword evidence="8" id="KW-1185">Reference proteome</keyword>
<reference evidence="7" key="1">
    <citation type="submission" date="2021-01" db="EMBL/GenBank/DDBJ databases">
        <title>Genome public.</title>
        <authorList>
            <person name="Liu C."/>
            <person name="Sun Q."/>
        </authorList>
    </citation>
    <scope>NUCLEOTIDE SEQUENCE</scope>
    <source>
        <strain evidence="7">YIM B02565</strain>
    </source>
</reference>
<dbReference type="InterPro" id="IPR017896">
    <property type="entry name" value="4Fe4S_Fe-S-bd"/>
</dbReference>
<evidence type="ECO:0000256" key="4">
    <source>
        <dbReference type="ARBA" id="ARBA00023004"/>
    </source>
</evidence>
<protein>
    <submittedName>
        <fullName evidence="7">Nitroreductase family protein</fullName>
    </submittedName>
</protein>
<evidence type="ECO:0000256" key="5">
    <source>
        <dbReference type="ARBA" id="ARBA00023014"/>
    </source>
</evidence>
<dbReference type="InterPro" id="IPR029479">
    <property type="entry name" value="Nitroreductase"/>
</dbReference>
<dbReference type="AlphaFoldDB" id="A0A937FFU4"/>
<dbReference type="PROSITE" id="PS51379">
    <property type="entry name" value="4FE4S_FER_2"/>
    <property type="match status" value="2"/>
</dbReference>
<dbReference type="PANTHER" id="PTHR43673">
    <property type="entry name" value="NAD(P)H NITROREDUCTASE YDGI-RELATED"/>
    <property type="match status" value="1"/>
</dbReference>
<keyword evidence="2" id="KW-0479">Metal-binding</keyword>
<dbReference type="GO" id="GO:0016491">
    <property type="term" value="F:oxidoreductase activity"/>
    <property type="evidence" value="ECO:0007669"/>
    <property type="project" value="UniProtKB-KW"/>
</dbReference>
<comment type="similarity">
    <text evidence="1">Belongs to the nitroreductase family.</text>
</comment>
<keyword evidence="5" id="KW-0411">Iron-sulfur</keyword>
<keyword evidence="4" id="KW-0408">Iron</keyword>
<dbReference type="Gene3D" id="3.30.70.20">
    <property type="match status" value="1"/>
</dbReference>
<feature type="domain" description="4Fe-4S ferredoxin-type" evidence="6">
    <location>
        <begin position="35"/>
        <end position="63"/>
    </location>
</feature>
<dbReference type="Pfam" id="PF13237">
    <property type="entry name" value="Fer4_10"/>
    <property type="match status" value="1"/>
</dbReference>
<dbReference type="InterPro" id="IPR017900">
    <property type="entry name" value="4Fe4S_Fe_S_CS"/>
</dbReference>
<accession>A0A937FFU4</accession>
<dbReference type="GO" id="GO:0051536">
    <property type="term" value="F:iron-sulfur cluster binding"/>
    <property type="evidence" value="ECO:0007669"/>
    <property type="project" value="UniProtKB-KW"/>
</dbReference>
<dbReference type="EMBL" id="JAESWA010000012">
    <property type="protein sequence ID" value="MBL4930651.1"/>
    <property type="molecule type" value="Genomic_DNA"/>
</dbReference>
<evidence type="ECO:0000313" key="8">
    <source>
        <dbReference type="Proteomes" id="UP000623681"/>
    </source>
</evidence>
<name>A0A937FFU4_9CLOT</name>
<evidence type="ECO:0000256" key="1">
    <source>
        <dbReference type="ARBA" id="ARBA00007118"/>
    </source>
</evidence>
<dbReference type="SUPFAM" id="SSF55469">
    <property type="entry name" value="FMN-dependent nitroreductase-like"/>
    <property type="match status" value="1"/>
</dbReference>
<evidence type="ECO:0000259" key="6">
    <source>
        <dbReference type="PROSITE" id="PS51379"/>
    </source>
</evidence>
<dbReference type="PROSITE" id="PS00198">
    <property type="entry name" value="4FE4S_FER_1"/>
    <property type="match status" value="2"/>
</dbReference>
<evidence type="ECO:0000313" key="7">
    <source>
        <dbReference type="EMBL" id="MBL4930651.1"/>
    </source>
</evidence>
<dbReference type="Pfam" id="PF00881">
    <property type="entry name" value="Nitroreductase"/>
    <property type="match status" value="1"/>
</dbReference>
<dbReference type="Gene3D" id="3.40.109.10">
    <property type="entry name" value="NADH Oxidase"/>
    <property type="match status" value="1"/>
</dbReference>
<gene>
    <name evidence="7" type="ORF">JK634_02440</name>
</gene>
<sequence>MDMKSDVSIDLEKCIGCSKCVKDCPEHNIVMENNKAVIRRDECLKCGHCVAICPKNAVRIPQYDEEEIIPISGEDKLNSDTLLKVIKGGRSIRQFKDIPVEKEKLMQIIEAGRYTATASNKQDVSYIVITEKNKEIEKEAVKLLRLLKKPLGLFIPIVKSITIDDEFYFKNAPAVIVVVSKDQVNGSLAASNMELMAESLGLGTFYSGFFTRAVNISAKLRNLLRMEKGQKVATVLVIGYPNVTYERTVPRKKADVQFV</sequence>
<feature type="domain" description="4Fe-4S ferredoxin-type" evidence="6">
    <location>
        <begin position="5"/>
        <end position="34"/>
    </location>
</feature>